<dbReference type="EMBL" id="VSSQ01007743">
    <property type="protein sequence ID" value="MPM36844.1"/>
    <property type="molecule type" value="Genomic_DNA"/>
</dbReference>
<dbReference type="AlphaFoldDB" id="A0A644ZG67"/>
<proteinExistence type="predicted"/>
<gene>
    <name evidence="1" type="ORF">SDC9_83448</name>
</gene>
<sequence>MRHAELIADRAQQLQHGELGIEDVRDVAVIRNLLQKAAAHRGLAGADLARQQHEAAARVQPVEQMRQRLAVAVAHEQVSRVGRNGKGLVLQPEKRGVHVLRIPPAHSRLMNDLARMPAHPLWSRANSRKYKLKHSRKPLGIR</sequence>
<reference evidence="1" key="1">
    <citation type="submission" date="2019-08" db="EMBL/GenBank/DDBJ databases">
        <authorList>
            <person name="Kucharzyk K."/>
            <person name="Murdoch R.W."/>
            <person name="Higgins S."/>
            <person name="Loffler F."/>
        </authorList>
    </citation>
    <scope>NUCLEOTIDE SEQUENCE</scope>
</reference>
<accession>A0A644ZG67</accession>
<evidence type="ECO:0000313" key="1">
    <source>
        <dbReference type="EMBL" id="MPM36844.1"/>
    </source>
</evidence>
<protein>
    <submittedName>
        <fullName evidence="1">Uncharacterized protein</fullName>
    </submittedName>
</protein>
<comment type="caution">
    <text evidence="1">The sequence shown here is derived from an EMBL/GenBank/DDBJ whole genome shotgun (WGS) entry which is preliminary data.</text>
</comment>
<name>A0A644ZG67_9ZZZZ</name>
<organism evidence="1">
    <name type="scientific">bioreactor metagenome</name>
    <dbReference type="NCBI Taxonomy" id="1076179"/>
    <lineage>
        <taxon>unclassified sequences</taxon>
        <taxon>metagenomes</taxon>
        <taxon>ecological metagenomes</taxon>
    </lineage>
</organism>